<evidence type="ECO:0000256" key="1">
    <source>
        <dbReference type="ARBA" id="ARBA00022737"/>
    </source>
</evidence>
<evidence type="ECO:0000259" key="2">
    <source>
        <dbReference type="Pfam" id="PF24883"/>
    </source>
</evidence>
<dbReference type="AlphaFoldDB" id="A0AA40AB92"/>
<dbReference type="Proteomes" id="UP001172101">
    <property type="component" value="Unassembled WGS sequence"/>
</dbReference>
<keyword evidence="1" id="KW-0677">Repeat</keyword>
<dbReference type="EMBL" id="JAUIRO010000005">
    <property type="protein sequence ID" value="KAK0712646.1"/>
    <property type="molecule type" value="Genomic_DNA"/>
</dbReference>
<name>A0AA40AB92_9PEZI</name>
<evidence type="ECO:0000313" key="4">
    <source>
        <dbReference type="Proteomes" id="UP001172101"/>
    </source>
</evidence>
<feature type="domain" description="Nephrocystin 3-like N-terminal" evidence="2">
    <location>
        <begin position="29"/>
        <end position="64"/>
    </location>
</feature>
<gene>
    <name evidence="3" type="ORF">B0T26DRAFT_342917</name>
</gene>
<dbReference type="GeneID" id="85317759"/>
<proteinExistence type="predicted"/>
<dbReference type="Pfam" id="PF24883">
    <property type="entry name" value="NPHP3_N"/>
    <property type="match status" value="1"/>
</dbReference>
<keyword evidence="4" id="KW-1185">Reference proteome</keyword>
<comment type="caution">
    <text evidence="3">The sequence shown here is derived from an EMBL/GenBank/DDBJ whole genome shotgun (WGS) entry which is preliminary data.</text>
</comment>
<organism evidence="3 4">
    <name type="scientific">Lasiosphaeria miniovina</name>
    <dbReference type="NCBI Taxonomy" id="1954250"/>
    <lineage>
        <taxon>Eukaryota</taxon>
        <taxon>Fungi</taxon>
        <taxon>Dikarya</taxon>
        <taxon>Ascomycota</taxon>
        <taxon>Pezizomycotina</taxon>
        <taxon>Sordariomycetes</taxon>
        <taxon>Sordariomycetidae</taxon>
        <taxon>Sordariales</taxon>
        <taxon>Lasiosphaeriaceae</taxon>
        <taxon>Lasiosphaeria</taxon>
    </lineage>
</organism>
<protein>
    <recommendedName>
        <fullName evidence="2">Nephrocystin 3-like N-terminal domain-containing protein</fullName>
    </recommendedName>
</protein>
<sequence length="83" mass="9441">MQRQEIYEWLHATDPSTLHHQACDRYEIGTGDWVLRLDQWKAWLEGGSRSIWIRGIPGAGKTILGCPDQSSLITSISCSIVWN</sequence>
<reference evidence="3" key="1">
    <citation type="submission" date="2023-06" db="EMBL/GenBank/DDBJ databases">
        <title>Genome-scale phylogeny and comparative genomics of the fungal order Sordariales.</title>
        <authorList>
            <consortium name="Lawrence Berkeley National Laboratory"/>
            <person name="Hensen N."/>
            <person name="Bonometti L."/>
            <person name="Westerberg I."/>
            <person name="Brannstrom I.O."/>
            <person name="Guillou S."/>
            <person name="Cros-Aarteil S."/>
            <person name="Calhoun S."/>
            <person name="Haridas S."/>
            <person name="Kuo A."/>
            <person name="Mondo S."/>
            <person name="Pangilinan J."/>
            <person name="Riley R."/>
            <person name="LaButti K."/>
            <person name="Andreopoulos B."/>
            <person name="Lipzen A."/>
            <person name="Chen C."/>
            <person name="Yanf M."/>
            <person name="Daum C."/>
            <person name="Ng V."/>
            <person name="Clum A."/>
            <person name="Steindorff A."/>
            <person name="Ohm R."/>
            <person name="Martin F."/>
            <person name="Silar P."/>
            <person name="Natvig D."/>
            <person name="Lalanne C."/>
            <person name="Gautier V."/>
            <person name="Ament-velasquez S.L."/>
            <person name="Kruys A."/>
            <person name="Hutchinson M.I."/>
            <person name="Powell A.J."/>
            <person name="Barry K."/>
            <person name="Miller A.N."/>
            <person name="Grigoriev I.V."/>
            <person name="Debuchy R."/>
            <person name="Gladieux P."/>
            <person name="Thoren M.H."/>
            <person name="Johannesson H."/>
        </authorList>
    </citation>
    <scope>NUCLEOTIDE SEQUENCE</scope>
    <source>
        <strain evidence="3">SMH2392-1A</strain>
    </source>
</reference>
<dbReference type="RefSeq" id="XP_060293969.1">
    <property type="nucleotide sequence ID" value="XM_060434489.1"/>
</dbReference>
<dbReference type="InterPro" id="IPR056884">
    <property type="entry name" value="NPHP3-like_N"/>
</dbReference>
<evidence type="ECO:0000313" key="3">
    <source>
        <dbReference type="EMBL" id="KAK0712646.1"/>
    </source>
</evidence>
<accession>A0AA40AB92</accession>